<accession>A0A8T0HK24</accession>
<proteinExistence type="predicted"/>
<gene>
    <name evidence="1" type="ORF">KC19_6G213800</name>
</gene>
<dbReference type="Proteomes" id="UP000822688">
    <property type="component" value="Chromosome 6"/>
</dbReference>
<keyword evidence="2" id="KW-1185">Reference proteome</keyword>
<protein>
    <submittedName>
        <fullName evidence="1">Uncharacterized protein</fullName>
    </submittedName>
</protein>
<name>A0A8T0HK24_CERPU</name>
<organism evidence="1 2">
    <name type="scientific">Ceratodon purpureus</name>
    <name type="common">Fire moss</name>
    <name type="synonym">Dicranum purpureum</name>
    <dbReference type="NCBI Taxonomy" id="3225"/>
    <lineage>
        <taxon>Eukaryota</taxon>
        <taxon>Viridiplantae</taxon>
        <taxon>Streptophyta</taxon>
        <taxon>Embryophyta</taxon>
        <taxon>Bryophyta</taxon>
        <taxon>Bryophytina</taxon>
        <taxon>Bryopsida</taxon>
        <taxon>Dicranidae</taxon>
        <taxon>Pseudoditrichales</taxon>
        <taxon>Ditrichaceae</taxon>
        <taxon>Ceratodon</taxon>
    </lineage>
</organism>
<comment type="caution">
    <text evidence="1">The sequence shown here is derived from an EMBL/GenBank/DDBJ whole genome shotgun (WGS) entry which is preliminary data.</text>
</comment>
<dbReference type="EMBL" id="CM026427">
    <property type="protein sequence ID" value="KAG0571138.1"/>
    <property type="molecule type" value="Genomic_DNA"/>
</dbReference>
<evidence type="ECO:0000313" key="2">
    <source>
        <dbReference type="Proteomes" id="UP000822688"/>
    </source>
</evidence>
<dbReference type="AlphaFoldDB" id="A0A8T0HK24"/>
<reference evidence="1 2" key="1">
    <citation type="submission" date="2020-06" db="EMBL/GenBank/DDBJ databases">
        <title>WGS assembly of Ceratodon purpureus strain R40.</title>
        <authorList>
            <person name="Carey S.B."/>
            <person name="Jenkins J."/>
            <person name="Shu S."/>
            <person name="Lovell J.T."/>
            <person name="Sreedasyam A."/>
            <person name="Maumus F."/>
            <person name="Tiley G.P."/>
            <person name="Fernandez-Pozo N."/>
            <person name="Barry K."/>
            <person name="Chen C."/>
            <person name="Wang M."/>
            <person name="Lipzen A."/>
            <person name="Daum C."/>
            <person name="Saski C.A."/>
            <person name="Payton A.C."/>
            <person name="Mcbreen J.C."/>
            <person name="Conrad R.E."/>
            <person name="Kollar L.M."/>
            <person name="Olsson S."/>
            <person name="Huttunen S."/>
            <person name="Landis J.B."/>
            <person name="Wickett N.J."/>
            <person name="Johnson M.G."/>
            <person name="Rensing S.A."/>
            <person name="Grimwood J."/>
            <person name="Schmutz J."/>
            <person name="Mcdaniel S.F."/>
        </authorList>
    </citation>
    <scope>NUCLEOTIDE SEQUENCE [LARGE SCALE GENOMIC DNA]</scope>
    <source>
        <strain evidence="1 2">R40</strain>
    </source>
</reference>
<sequence length="100" mass="11763">MLPIQTQILTREIFHVWLVFEYEQETQRREVSELSRNWSGSLIPFARPLCTSVQAAYPCNQSRHPFLHFISTISHPSSTPRSAILLAIRWWKRNHAPHVL</sequence>
<evidence type="ECO:0000313" key="1">
    <source>
        <dbReference type="EMBL" id="KAG0571138.1"/>
    </source>
</evidence>